<comment type="caution">
    <text evidence="2">The sequence shown here is derived from an EMBL/GenBank/DDBJ whole genome shotgun (WGS) entry which is preliminary data.</text>
</comment>
<accession>A0A166UDF9</accession>
<dbReference type="PATRIC" id="fig|1365250.3.peg.5057"/>
<reference evidence="2 3" key="1">
    <citation type="submission" date="2013-07" db="EMBL/GenBank/DDBJ databases">
        <title>Comparative Genomic and Metabolomic Analysis of Twelve Strains of Pseudoalteromonas luteoviolacea.</title>
        <authorList>
            <person name="Vynne N.G."/>
            <person name="Mansson M."/>
            <person name="Gram L."/>
        </authorList>
    </citation>
    <scope>NUCLEOTIDE SEQUENCE [LARGE SCALE GENOMIC DNA]</scope>
    <source>
        <strain evidence="2 3">DSM 6061</strain>
    </source>
</reference>
<feature type="signal peptide" evidence="1">
    <location>
        <begin position="1"/>
        <end position="27"/>
    </location>
</feature>
<dbReference type="Proteomes" id="UP000076643">
    <property type="component" value="Unassembled WGS sequence"/>
</dbReference>
<name>A0A166UDF9_9GAMM</name>
<feature type="chain" id="PRO_5007880539" description="6-bladed beta-propeller" evidence="1">
    <location>
        <begin position="28"/>
        <end position="239"/>
    </location>
</feature>
<keyword evidence="1" id="KW-0732">Signal</keyword>
<dbReference type="InterPro" id="IPR011042">
    <property type="entry name" value="6-blade_b-propeller_TolB-like"/>
</dbReference>
<dbReference type="AlphaFoldDB" id="A0A166UDF9"/>
<evidence type="ECO:0000256" key="1">
    <source>
        <dbReference type="SAM" id="SignalP"/>
    </source>
</evidence>
<dbReference type="Gene3D" id="2.120.10.30">
    <property type="entry name" value="TolB, C-terminal domain"/>
    <property type="match status" value="1"/>
</dbReference>
<evidence type="ECO:0008006" key="4">
    <source>
        <dbReference type="Google" id="ProtNLM"/>
    </source>
</evidence>
<dbReference type="EMBL" id="AUYB01000157">
    <property type="protein sequence ID" value="KZN29829.1"/>
    <property type="molecule type" value="Genomic_DNA"/>
</dbReference>
<evidence type="ECO:0000313" key="3">
    <source>
        <dbReference type="Proteomes" id="UP000076643"/>
    </source>
</evidence>
<evidence type="ECO:0000313" key="2">
    <source>
        <dbReference type="EMBL" id="KZN29829.1"/>
    </source>
</evidence>
<organism evidence="2 3">
    <name type="scientific">Pseudoalteromonas luteoviolacea DSM 6061</name>
    <dbReference type="NCBI Taxonomy" id="1365250"/>
    <lineage>
        <taxon>Bacteria</taxon>
        <taxon>Pseudomonadati</taxon>
        <taxon>Pseudomonadota</taxon>
        <taxon>Gammaproteobacteria</taxon>
        <taxon>Alteromonadales</taxon>
        <taxon>Pseudoalteromonadaceae</taxon>
        <taxon>Pseudoalteromonas</taxon>
    </lineage>
</organism>
<gene>
    <name evidence="2" type="ORF">N475_25290</name>
</gene>
<proteinExistence type="predicted"/>
<sequence length="239" mass="26652">MKRRSFLKSSVSVCAASSLFSSAYLWAKSNETRLDLYTQRLSGDDLRQLISQFPTLLVASPQNTPVEVTLKPVIARRYSNQVYILFELSKEISIFNSLGEKTRAIPVPPVVGHIKDFAVDEKSQRIFVASGNTHSIYTIGFNGDVQNIFGEFGIDLPQQLSGIKSITSDERGLVHILNGHSNDVRVFDGQGVYHYSYAPRTFGKQANLVSIDGYQTIRVLGGKFRDIVYTFDVYGKPMG</sequence>
<dbReference type="SUPFAM" id="SSF101898">
    <property type="entry name" value="NHL repeat"/>
    <property type="match status" value="1"/>
</dbReference>
<keyword evidence="3" id="KW-1185">Reference proteome</keyword>
<dbReference type="RefSeq" id="WP_063357556.1">
    <property type="nucleotide sequence ID" value="NZ_AQHB01000049.1"/>
</dbReference>
<protein>
    <recommendedName>
        <fullName evidence="4">6-bladed beta-propeller</fullName>
    </recommendedName>
</protein>